<feature type="compositionally biased region" description="Low complexity" evidence="1">
    <location>
        <begin position="335"/>
        <end position="355"/>
    </location>
</feature>
<dbReference type="eggNOG" id="KOG2744">
    <property type="taxonomic scope" value="Eukaryota"/>
</dbReference>
<dbReference type="CDD" id="cd16100">
    <property type="entry name" value="ARID"/>
    <property type="match status" value="1"/>
</dbReference>
<feature type="region of interest" description="Disordered" evidence="1">
    <location>
        <begin position="1"/>
        <end position="34"/>
    </location>
</feature>
<feature type="region of interest" description="Disordered" evidence="1">
    <location>
        <begin position="331"/>
        <end position="439"/>
    </location>
</feature>
<reference evidence="3 4" key="1">
    <citation type="journal article" date="2012" name="Science">
        <title>The Paleozoic origin of enzymatic lignin decomposition reconstructed from 31 fungal genomes.</title>
        <authorList>
            <person name="Floudas D."/>
            <person name="Binder M."/>
            <person name="Riley R."/>
            <person name="Barry K."/>
            <person name="Blanchette R.A."/>
            <person name="Henrissat B."/>
            <person name="Martinez A.T."/>
            <person name="Otillar R."/>
            <person name="Spatafora J.W."/>
            <person name="Yadav J.S."/>
            <person name="Aerts A."/>
            <person name="Benoit I."/>
            <person name="Boyd A."/>
            <person name="Carlson A."/>
            <person name="Copeland A."/>
            <person name="Coutinho P.M."/>
            <person name="de Vries R.P."/>
            <person name="Ferreira P."/>
            <person name="Findley K."/>
            <person name="Foster B."/>
            <person name="Gaskell J."/>
            <person name="Glotzer D."/>
            <person name="Gorecki P."/>
            <person name="Heitman J."/>
            <person name="Hesse C."/>
            <person name="Hori C."/>
            <person name="Igarashi K."/>
            <person name="Jurgens J.A."/>
            <person name="Kallen N."/>
            <person name="Kersten P."/>
            <person name="Kohler A."/>
            <person name="Kuees U."/>
            <person name="Kumar T.K.A."/>
            <person name="Kuo A."/>
            <person name="LaButti K."/>
            <person name="Larrondo L.F."/>
            <person name="Lindquist E."/>
            <person name="Ling A."/>
            <person name="Lombard V."/>
            <person name="Lucas S."/>
            <person name="Lundell T."/>
            <person name="Martin R."/>
            <person name="McLaughlin D.J."/>
            <person name="Morgenstern I."/>
            <person name="Morin E."/>
            <person name="Murat C."/>
            <person name="Nagy L.G."/>
            <person name="Nolan M."/>
            <person name="Ohm R.A."/>
            <person name="Patyshakuliyeva A."/>
            <person name="Rokas A."/>
            <person name="Ruiz-Duenas F.J."/>
            <person name="Sabat G."/>
            <person name="Salamov A."/>
            <person name="Samejima M."/>
            <person name="Schmutz J."/>
            <person name="Slot J.C."/>
            <person name="St John F."/>
            <person name="Stenlid J."/>
            <person name="Sun H."/>
            <person name="Sun S."/>
            <person name="Syed K."/>
            <person name="Tsang A."/>
            <person name="Wiebenga A."/>
            <person name="Young D."/>
            <person name="Pisabarro A."/>
            <person name="Eastwood D.C."/>
            <person name="Martin F."/>
            <person name="Cullen D."/>
            <person name="Grigoriev I.V."/>
            <person name="Hibbett D.S."/>
        </authorList>
    </citation>
    <scope>NUCLEOTIDE SEQUENCE [LARGE SCALE GENOMIC DNA]</scope>
    <source>
        <strain evidence="3 4">ATCC 11539</strain>
    </source>
</reference>
<dbReference type="RefSeq" id="XP_007861161.1">
    <property type="nucleotide sequence ID" value="XM_007862970.1"/>
</dbReference>
<organism evidence="3 4">
    <name type="scientific">Gloeophyllum trabeum (strain ATCC 11539 / FP-39264 / Madison 617)</name>
    <name type="common">Brown rot fungus</name>
    <dbReference type="NCBI Taxonomy" id="670483"/>
    <lineage>
        <taxon>Eukaryota</taxon>
        <taxon>Fungi</taxon>
        <taxon>Dikarya</taxon>
        <taxon>Basidiomycota</taxon>
        <taxon>Agaricomycotina</taxon>
        <taxon>Agaricomycetes</taxon>
        <taxon>Gloeophyllales</taxon>
        <taxon>Gloeophyllaceae</taxon>
        <taxon>Gloeophyllum</taxon>
    </lineage>
</organism>
<evidence type="ECO:0000313" key="3">
    <source>
        <dbReference type="EMBL" id="EPQ60847.1"/>
    </source>
</evidence>
<dbReference type="InterPro" id="IPR036431">
    <property type="entry name" value="ARID_dom_sf"/>
</dbReference>
<evidence type="ECO:0000256" key="1">
    <source>
        <dbReference type="SAM" id="MobiDB-lite"/>
    </source>
</evidence>
<feature type="region of interest" description="Disordered" evidence="1">
    <location>
        <begin position="65"/>
        <end position="103"/>
    </location>
</feature>
<sequence length="1045" mass="113650">MLPHNGQRPPSQHQQAVPFLQGSPSHNGQEGSQFYSLDPSAAAKQMAALNAANLAKMTNRSAPGGTSVPFLGTSSINQPNLLSRPDASSSGHDPNSISNPTIPLFNLQAQPHHATSPPNNTIFPGTPDSQMTQPGLPPHANALMLQQQQQQKRRNFLQSLAHVHNVRNAPLPPALTGIPSANYDPSTSPWKALDISSNDVGVIRVAGRDVDLFRLWTAVNGAGGAQKVSSFIPYPLHGPSSVCLMVSFTKLTEQNGWSSILSYIGLPEQIPAPQSPQGHQFVAPMLAQYYMALFSAFDEIYKRNVQVQQQRGFMAAQAQSQGRGQQVGLMSGMNGQPSRMPQPGMGMPSQPGMPSHMNATPGGLPPNPGMNMMGMMGQQTNGPAASPPHQPSGGSMQFPLGQGMPHTPRQPSQPPQIGPSMQPPDTRPGLSTMMSSESLGGAAPAAVGLASQQLAGGLQTNGPLAASGSGLSQSLDVNFSADFDGDAEGRKRKMHAEEADGKRVRQKTVGLEDPELRSDPLPSTSTNSSAGMPVPPRARQQPSRRKIEYVPYRRELDTHGGRDLKLIEEELQRATRGRGIRDINEWGNVDIEALTMSLRSRLTMELSYALTTLTILSIMKGQSSSTGFPIYQCPDLVEEILDLLEDMAFDGKPENDDEDLPDDDVRIVTHRELVKMAASEGSQPFVALEPRQGAKDDSTGPRQRPGDIILTIVNIFRNLSMYADNHAFLTHSRLYGLLLRTCCLARPKKGSGISRLRPASPALSLSDLVVVRKDVLNILLGTAGLTHFAASSIPPTGQELRNARRTFDLLTSFLIDPTEAVTPMTWVLQAGEPPRGSPKPTHLVDVALDTFTRIALPDSNRQVLAQAVPQDCLWRLFEALIHRLPVTNEDYQQINRDPEMWLSYIEKALLALYCVAFMASPDMKKRAKSDRSLGFAKILMRLVKQFITWQDIPTRVWFTVSARRAVETMKIVDDGEDAFDTSNSSSTPVLAFGMGFADSGEVRIEKGTGLLGGYREEMLWSVMNQEGVRVDEIMFPELDSLTRVG</sequence>
<feature type="domain" description="ARID" evidence="2">
    <location>
        <begin position="153"/>
        <end position="297"/>
    </location>
</feature>
<dbReference type="STRING" id="670483.S7QN48"/>
<feature type="region of interest" description="Disordered" evidence="1">
    <location>
        <begin position="488"/>
        <end position="544"/>
    </location>
</feature>
<proteinExistence type="predicted"/>
<feature type="compositionally biased region" description="Polar residues" evidence="1">
    <location>
        <begin position="22"/>
        <end position="34"/>
    </location>
</feature>
<keyword evidence="4" id="KW-1185">Reference proteome</keyword>
<feature type="compositionally biased region" description="Pro residues" evidence="1">
    <location>
        <begin position="411"/>
        <end position="426"/>
    </location>
</feature>
<dbReference type="OMA" id="MAKRNTP"/>
<dbReference type="GO" id="GO:0003677">
    <property type="term" value="F:DNA binding"/>
    <property type="evidence" value="ECO:0007669"/>
    <property type="project" value="InterPro"/>
</dbReference>
<dbReference type="KEGG" id="gtr:GLOTRDRAFT_118924"/>
<feature type="compositionally biased region" description="Polar residues" evidence="1">
    <location>
        <begin position="72"/>
        <end position="101"/>
    </location>
</feature>
<feature type="compositionally biased region" description="Polar residues" evidence="1">
    <location>
        <begin position="521"/>
        <end position="530"/>
    </location>
</feature>
<dbReference type="Gene3D" id="1.10.150.60">
    <property type="entry name" value="ARID DNA-binding domain"/>
    <property type="match status" value="1"/>
</dbReference>
<evidence type="ECO:0000259" key="2">
    <source>
        <dbReference type="Pfam" id="PF01388"/>
    </source>
</evidence>
<evidence type="ECO:0000313" key="4">
    <source>
        <dbReference type="Proteomes" id="UP000030669"/>
    </source>
</evidence>
<dbReference type="Pfam" id="PF01388">
    <property type="entry name" value="ARID"/>
    <property type="match status" value="1"/>
</dbReference>
<gene>
    <name evidence="3" type="ORF">GLOTRDRAFT_118924</name>
</gene>
<dbReference type="OrthoDB" id="1938591at2759"/>
<dbReference type="SUPFAM" id="SSF46774">
    <property type="entry name" value="ARID-like"/>
    <property type="match status" value="1"/>
</dbReference>
<dbReference type="Proteomes" id="UP000030669">
    <property type="component" value="Unassembled WGS sequence"/>
</dbReference>
<feature type="compositionally biased region" description="Low complexity" evidence="1">
    <location>
        <begin position="369"/>
        <end position="383"/>
    </location>
</feature>
<accession>S7QN48</accession>
<dbReference type="AlphaFoldDB" id="S7QN48"/>
<dbReference type="GeneID" id="19300524"/>
<protein>
    <recommendedName>
        <fullName evidence="2">ARID domain-containing protein</fullName>
    </recommendedName>
</protein>
<dbReference type="HOGENOM" id="CLU_014090_0_0_1"/>
<dbReference type="InterPro" id="IPR001606">
    <property type="entry name" value="ARID_dom"/>
</dbReference>
<name>S7QN48_GLOTA</name>
<dbReference type="EMBL" id="KB469296">
    <property type="protein sequence ID" value="EPQ60847.1"/>
    <property type="molecule type" value="Genomic_DNA"/>
</dbReference>